<comment type="caution">
    <text evidence="2">The sequence shown here is derived from an EMBL/GenBank/DDBJ whole genome shotgun (WGS) entry which is preliminary data.</text>
</comment>
<dbReference type="PANTHER" id="PTHR43433">
    <property type="entry name" value="HYDROLASE, ALPHA/BETA FOLD FAMILY PROTEIN"/>
    <property type="match status" value="1"/>
</dbReference>
<evidence type="ECO:0000313" key="2">
    <source>
        <dbReference type="EMBL" id="MBB4013776.1"/>
    </source>
</evidence>
<name>A0A840BSH2_9RHOO</name>
<accession>A0A840BSH2</accession>
<dbReference type="InterPro" id="IPR050471">
    <property type="entry name" value="AB_hydrolase"/>
</dbReference>
<dbReference type="SUPFAM" id="SSF53474">
    <property type="entry name" value="alpha/beta-Hydrolases"/>
    <property type="match status" value="1"/>
</dbReference>
<dbReference type="Proteomes" id="UP000561045">
    <property type="component" value="Unassembled WGS sequence"/>
</dbReference>
<evidence type="ECO:0000313" key="3">
    <source>
        <dbReference type="Proteomes" id="UP000561045"/>
    </source>
</evidence>
<evidence type="ECO:0000259" key="1">
    <source>
        <dbReference type="Pfam" id="PF12697"/>
    </source>
</evidence>
<feature type="domain" description="AB hydrolase-1" evidence="1">
    <location>
        <begin position="9"/>
        <end position="244"/>
    </location>
</feature>
<dbReference type="InterPro" id="IPR000073">
    <property type="entry name" value="AB_hydrolase_1"/>
</dbReference>
<organism evidence="2 3">
    <name type="scientific">Niveibacterium umoris</name>
    <dbReference type="NCBI Taxonomy" id="1193620"/>
    <lineage>
        <taxon>Bacteria</taxon>
        <taxon>Pseudomonadati</taxon>
        <taxon>Pseudomonadota</taxon>
        <taxon>Betaproteobacteria</taxon>
        <taxon>Rhodocyclales</taxon>
        <taxon>Rhodocyclaceae</taxon>
        <taxon>Niveibacterium</taxon>
    </lineage>
</organism>
<keyword evidence="3" id="KW-1185">Reference proteome</keyword>
<protein>
    <submittedName>
        <fullName evidence="2">Pimeloyl-ACP methyl ester carboxylesterase</fullName>
    </submittedName>
</protein>
<dbReference type="RefSeq" id="WP_183635700.1">
    <property type="nucleotide sequence ID" value="NZ_BAABLE010000005.1"/>
</dbReference>
<reference evidence="2 3" key="1">
    <citation type="submission" date="2020-08" db="EMBL/GenBank/DDBJ databases">
        <title>Genomic Encyclopedia of Type Strains, Phase IV (KMG-IV): sequencing the most valuable type-strain genomes for metagenomic binning, comparative biology and taxonomic classification.</title>
        <authorList>
            <person name="Goeker M."/>
        </authorList>
    </citation>
    <scope>NUCLEOTIDE SEQUENCE [LARGE SCALE GENOMIC DNA]</scope>
    <source>
        <strain evidence="2 3">DSM 106739</strain>
    </source>
</reference>
<dbReference type="PANTHER" id="PTHR43433:SF5">
    <property type="entry name" value="AB HYDROLASE-1 DOMAIN-CONTAINING PROTEIN"/>
    <property type="match status" value="1"/>
</dbReference>
<dbReference type="EMBL" id="JACIET010000002">
    <property type="protein sequence ID" value="MBB4013776.1"/>
    <property type="molecule type" value="Genomic_DNA"/>
</dbReference>
<dbReference type="AlphaFoldDB" id="A0A840BSH2"/>
<dbReference type="InterPro" id="IPR029058">
    <property type="entry name" value="AB_hydrolase_fold"/>
</dbReference>
<dbReference type="Gene3D" id="3.40.50.1820">
    <property type="entry name" value="alpha/beta hydrolase"/>
    <property type="match status" value="1"/>
</dbReference>
<proteinExistence type="predicted"/>
<dbReference type="Pfam" id="PF12697">
    <property type="entry name" value="Abhydrolase_6"/>
    <property type="match status" value="1"/>
</dbReference>
<gene>
    <name evidence="2" type="ORF">GGR36_003122</name>
</gene>
<sequence length="255" mass="28301">MNRPTPWILLRGLTREQGHWGCFPERLQAAQAGCAVHCIDLPGNGVLNHVASPTRVEVMVDAARAELMRQGIAPPYRIVAMSLGAMLTVCWAHAHPLEIERAVLINTSLRPFSPFWQRLRPRNYAALLRLAVFGGSAAAWERTIFRATTRCVSDETACINEWIATRQARPVSRRNALCQLLAAMRYRAPLAPPRVPLLILSGARDALVDPRCSAQLAARWGAPLVTHPAAGHDLPRDDGDWVIAQIRRWQSPQPV</sequence>